<dbReference type="NCBIfam" id="NF033579">
    <property type="entry name" value="transpos_IS5_2"/>
    <property type="match status" value="1"/>
</dbReference>
<comment type="caution">
    <text evidence="2">The sequence shown here is derived from an EMBL/GenBank/DDBJ whole genome shotgun (WGS) entry which is preliminary data.</text>
</comment>
<gene>
    <name evidence="2" type="ORF">N825_29455</name>
</gene>
<dbReference type="STRING" id="1385369.N825_29455"/>
<dbReference type="InterPro" id="IPR053172">
    <property type="entry name" value="Tn903_transposase"/>
</dbReference>
<dbReference type="Proteomes" id="UP000019486">
    <property type="component" value="Unassembled WGS sequence"/>
</dbReference>
<evidence type="ECO:0000313" key="2">
    <source>
        <dbReference type="EMBL" id="EWY36184.1"/>
    </source>
</evidence>
<dbReference type="AlphaFoldDB" id="W9GR15"/>
<protein>
    <recommendedName>
        <fullName evidence="1">Transposase DDE domain-containing protein</fullName>
    </recommendedName>
</protein>
<dbReference type="Pfam" id="PF13737">
    <property type="entry name" value="DDE_Tnp_1_5"/>
    <property type="match status" value="1"/>
</dbReference>
<proteinExistence type="predicted"/>
<dbReference type="PANTHER" id="PTHR34631:SF3">
    <property type="entry name" value="ISSOD12 TRANSPOSASE TNPA_ISSOD12"/>
    <property type="match status" value="1"/>
</dbReference>
<dbReference type="InterPro" id="IPR053520">
    <property type="entry name" value="Transposase_Tn903"/>
</dbReference>
<sequence>MNGFLFLPADWSAPDMPNKHNDAQRHHIPKMKFKVTNWSAYEADLRRRGSLTLWISDEAIAAWRAAPRKTPGGQARYSQTAIETALMVRLVFHQPLRQTKGILGSPLDLMGIDLPVPDHTTISRWVAQLTPAPRTALPDGAVILMIDGTGLKVAGAGEWHCYKHGMRGRCTWRKLHLAVDAATNTIVAATLTNSSESDAGQVGPLLDQTDEPLAAVIADSAYDQDRVYDGVDEHSAEAAVVVPPRSKVVLSPSAETDPIQRDRHIQVIAEQGRMGWQKISGL</sequence>
<organism evidence="2 3">
    <name type="scientific">Skermanella stibiiresistens SB22</name>
    <dbReference type="NCBI Taxonomy" id="1385369"/>
    <lineage>
        <taxon>Bacteria</taxon>
        <taxon>Pseudomonadati</taxon>
        <taxon>Pseudomonadota</taxon>
        <taxon>Alphaproteobacteria</taxon>
        <taxon>Rhodospirillales</taxon>
        <taxon>Azospirillaceae</taxon>
        <taxon>Skermanella</taxon>
    </lineage>
</organism>
<dbReference type="InterPro" id="IPR025668">
    <property type="entry name" value="Tnp_DDE_dom"/>
</dbReference>
<keyword evidence="3" id="KW-1185">Reference proteome</keyword>
<feature type="domain" description="Transposase DDE" evidence="1">
    <location>
        <begin position="47"/>
        <end position="155"/>
    </location>
</feature>
<dbReference type="PANTHER" id="PTHR34631">
    <property type="match status" value="1"/>
</dbReference>
<dbReference type="EMBL" id="AVFL01000050">
    <property type="protein sequence ID" value="EWY36184.1"/>
    <property type="molecule type" value="Genomic_DNA"/>
</dbReference>
<accession>W9GR15</accession>
<evidence type="ECO:0000313" key="3">
    <source>
        <dbReference type="Proteomes" id="UP000019486"/>
    </source>
</evidence>
<evidence type="ECO:0000259" key="1">
    <source>
        <dbReference type="Pfam" id="PF13737"/>
    </source>
</evidence>
<name>W9GR15_9PROT</name>
<reference evidence="2 3" key="1">
    <citation type="submission" date="2013-08" db="EMBL/GenBank/DDBJ databases">
        <title>The genome sequence of Skermanella stibiiresistens.</title>
        <authorList>
            <person name="Zhu W."/>
            <person name="Wang G."/>
        </authorList>
    </citation>
    <scope>NUCLEOTIDE SEQUENCE [LARGE SCALE GENOMIC DNA]</scope>
    <source>
        <strain evidence="2 3">SB22</strain>
    </source>
</reference>